<name>A0A5C6RSE1_9FLAO</name>
<organism evidence="2 3">
    <name type="scientific">Vicingus serpentipes</name>
    <dbReference type="NCBI Taxonomy" id="1926625"/>
    <lineage>
        <taxon>Bacteria</taxon>
        <taxon>Pseudomonadati</taxon>
        <taxon>Bacteroidota</taxon>
        <taxon>Flavobacteriia</taxon>
        <taxon>Flavobacteriales</taxon>
        <taxon>Vicingaceae</taxon>
        <taxon>Vicingus</taxon>
    </lineage>
</organism>
<comment type="caution">
    <text evidence="2">The sequence shown here is derived from an EMBL/GenBank/DDBJ whole genome shotgun (WGS) entry which is preliminary data.</text>
</comment>
<keyword evidence="1" id="KW-0812">Transmembrane</keyword>
<proteinExistence type="predicted"/>
<evidence type="ECO:0000256" key="1">
    <source>
        <dbReference type="SAM" id="Phobius"/>
    </source>
</evidence>
<feature type="transmembrane region" description="Helical" evidence="1">
    <location>
        <begin position="6"/>
        <end position="26"/>
    </location>
</feature>
<keyword evidence="1" id="KW-1133">Transmembrane helix</keyword>
<evidence type="ECO:0000313" key="2">
    <source>
        <dbReference type="EMBL" id="TXB64222.1"/>
    </source>
</evidence>
<keyword evidence="1" id="KW-0472">Membrane</keyword>
<feature type="transmembrane region" description="Helical" evidence="1">
    <location>
        <begin position="38"/>
        <end position="56"/>
    </location>
</feature>
<gene>
    <name evidence="2" type="ORF">FRY74_10540</name>
</gene>
<dbReference type="OrthoDB" id="1179726at2"/>
<protein>
    <submittedName>
        <fullName evidence="2">Uncharacterized protein</fullName>
    </submittedName>
</protein>
<dbReference type="Proteomes" id="UP000321721">
    <property type="component" value="Unassembled WGS sequence"/>
</dbReference>
<sequence>MFTDGQKIFAILFIVVFLIGIGYQFYLDRKKNKKLFKGTYWVLITIMAVMLAYVTLTKLVH</sequence>
<keyword evidence="3" id="KW-1185">Reference proteome</keyword>
<evidence type="ECO:0000313" key="3">
    <source>
        <dbReference type="Proteomes" id="UP000321721"/>
    </source>
</evidence>
<accession>A0A5C6RSE1</accession>
<dbReference type="AlphaFoldDB" id="A0A5C6RSE1"/>
<dbReference type="RefSeq" id="WP_147101297.1">
    <property type="nucleotide sequence ID" value="NZ_VOOS01000005.1"/>
</dbReference>
<reference evidence="2 3" key="1">
    <citation type="submission" date="2019-08" db="EMBL/GenBank/DDBJ databases">
        <title>Genome of Vicingus serpentipes NCIMB 15042.</title>
        <authorList>
            <person name="Bowman J.P."/>
        </authorList>
    </citation>
    <scope>NUCLEOTIDE SEQUENCE [LARGE SCALE GENOMIC DNA]</scope>
    <source>
        <strain evidence="2 3">NCIMB 15042</strain>
    </source>
</reference>
<dbReference type="EMBL" id="VOOS01000005">
    <property type="protein sequence ID" value="TXB64222.1"/>
    <property type="molecule type" value="Genomic_DNA"/>
</dbReference>